<dbReference type="CDD" id="cd03224">
    <property type="entry name" value="ABC_TM1139_LivF_branched"/>
    <property type="match status" value="1"/>
</dbReference>
<dbReference type="InterPro" id="IPR017871">
    <property type="entry name" value="ABC_transporter-like_CS"/>
</dbReference>
<dbReference type="AlphaFoldDB" id="A0A9X2BTA1"/>
<feature type="domain" description="ABC transporter" evidence="6">
    <location>
        <begin position="4"/>
        <end position="236"/>
    </location>
</feature>
<dbReference type="InterPro" id="IPR003593">
    <property type="entry name" value="AAA+_ATPase"/>
</dbReference>
<organism evidence="7 8">
    <name type="scientific">Roseomonas acroporae</name>
    <dbReference type="NCBI Taxonomy" id="2937791"/>
    <lineage>
        <taxon>Bacteria</taxon>
        <taxon>Pseudomonadati</taxon>
        <taxon>Pseudomonadota</taxon>
        <taxon>Alphaproteobacteria</taxon>
        <taxon>Acetobacterales</taxon>
        <taxon>Roseomonadaceae</taxon>
        <taxon>Roseomonas</taxon>
    </lineage>
</organism>
<dbReference type="Pfam" id="PF00005">
    <property type="entry name" value="ABC_tran"/>
    <property type="match status" value="1"/>
</dbReference>
<evidence type="ECO:0000313" key="7">
    <source>
        <dbReference type="EMBL" id="MCK8784423.1"/>
    </source>
</evidence>
<reference evidence="7" key="1">
    <citation type="submission" date="2022-04" db="EMBL/GenBank/DDBJ databases">
        <title>Roseomonas acroporae sp. nov., isolated from coral Acropora digitifera.</title>
        <authorList>
            <person name="Sun H."/>
        </authorList>
    </citation>
    <scope>NUCLEOTIDE SEQUENCE</scope>
    <source>
        <strain evidence="7">NAR14</strain>
    </source>
</reference>
<dbReference type="GO" id="GO:0005524">
    <property type="term" value="F:ATP binding"/>
    <property type="evidence" value="ECO:0007669"/>
    <property type="project" value="UniProtKB-KW"/>
</dbReference>
<dbReference type="PROSITE" id="PS50893">
    <property type="entry name" value="ABC_TRANSPORTER_2"/>
    <property type="match status" value="1"/>
</dbReference>
<name>A0A9X2BTA1_9PROT</name>
<dbReference type="Gene3D" id="3.40.50.300">
    <property type="entry name" value="P-loop containing nucleotide triphosphate hydrolases"/>
    <property type="match status" value="1"/>
</dbReference>
<accession>A0A9X2BTA1</accession>
<dbReference type="GO" id="GO:0015658">
    <property type="term" value="F:branched-chain amino acid transmembrane transporter activity"/>
    <property type="evidence" value="ECO:0007669"/>
    <property type="project" value="TreeGrafter"/>
</dbReference>
<sequence>MALLDIENLAVSYGPVAALRGVTLAVEEGRITTILGANGAGKSTLLRAALGAVAPRAGTIRFAGADVTRLPVHKRVAAGLSLVPEGRRILITMTIEENLLLGAHLRPDQGAVRAEMAAIYDRFPNLASRRHMAAACLSGGEQQMLAIGRAMLARPRLLMLDEPSLGLSPLFVERLFGLIAELNRGGLSMLLVEQNTGLALGVAHHAVVLELGRVVMQGDPAVLARDPRLQEAYLGESAEPAPQPIPAA</sequence>
<evidence type="ECO:0000256" key="4">
    <source>
        <dbReference type="ARBA" id="ARBA00022840"/>
    </source>
</evidence>
<dbReference type="PANTHER" id="PTHR43820:SF6">
    <property type="entry name" value="ABC TRANSPORTER ATP-BINDING PROTEIN"/>
    <property type="match status" value="1"/>
</dbReference>
<keyword evidence="8" id="KW-1185">Reference proteome</keyword>
<dbReference type="InterPro" id="IPR027417">
    <property type="entry name" value="P-loop_NTPase"/>
</dbReference>
<dbReference type="GO" id="GO:0016887">
    <property type="term" value="F:ATP hydrolysis activity"/>
    <property type="evidence" value="ECO:0007669"/>
    <property type="project" value="InterPro"/>
</dbReference>
<dbReference type="InterPro" id="IPR052156">
    <property type="entry name" value="BCAA_Transport_ATP-bd_LivF"/>
</dbReference>
<dbReference type="PANTHER" id="PTHR43820">
    <property type="entry name" value="HIGH-AFFINITY BRANCHED-CHAIN AMINO ACID TRANSPORT ATP-BINDING PROTEIN LIVF"/>
    <property type="match status" value="1"/>
</dbReference>
<keyword evidence="3" id="KW-0547">Nucleotide-binding</keyword>
<keyword evidence="4 7" id="KW-0067">ATP-binding</keyword>
<dbReference type="Proteomes" id="UP001139516">
    <property type="component" value="Unassembled WGS sequence"/>
</dbReference>
<comment type="similarity">
    <text evidence="1">Belongs to the ABC transporter superfamily.</text>
</comment>
<keyword evidence="2" id="KW-0813">Transport</keyword>
<gene>
    <name evidence="7" type="ORF">M0638_08530</name>
</gene>
<dbReference type="InterPro" id="IPR003439">
    <property type="entry name" value="ABC_transporter-like_ATP-bd"/>
</dbReference>
<evidence type="ECO:0000256" key="1">
    <source>
        <dbReference type="ARBA" id="ARBA00005417"/>
    </source>
</evidence>
<dbReference type="EMBL" id="JALPRX010000031">
    <property type="protein sequence ID" value="MCK8784423.1"/>
    <property type="molecule type" value="Genomic_DNA"/>
</dbReference>
<keyword evidence="5" id="KW-0029">Amino-acid transport</keyword>
<evidence type="ECO:0000313" key="8">
    <source>
        <dbReference type="Proteomes" id="UP001139516"/>
    </source>
</evidence>
<dbReference type="SUPFAM" id="SSF52540">
    <property type="entry name" value="P-loop containing nucleoside triphosphate hydrolases"/>
    <property type="match status" value="1"/>
</dbReference>
<evidence type="ECO:0000256" key="3">
    <source>
        <dbReference type="ARBA" id="ARBA00022741"/>
    </source>
</evidence>
<protein>
    <submittedName>
        <fullName evidence="7">ABC transporter ATP-binding protein</fullName>
    </submittedName>
</protein>
<evidence type="ECO:0000259" key="6">
    <source>
        <dbReference type="PROSITE" id="PS50893"/>
    </source>
</evidence>
<dbReference type="RefSeq" id="WP_248666549.1">
    <property type="nucleotide sequence ID" value="NZ_JALPRX010000031.1"/>
</dbReference>
<evidence type="ECO:0000256" key="5">
    <source>
        <dbReference type="ARBA" id="ARBA00022970"/>
    </source>
</evidence>
<evidence type="ECO:0000256" key="2">
    <source>
        <dbReference type="ARBA" id="ARBA00022448"/>
    </source>
</evidence>
<dbReference type="GO" id="GO:0015807">
    <property type="term" value="P:L-amino acid transport"/>
    <property type="evidence" value="ECO:0007669"/>
    <property type="project" value="TreeGrafter"/>
</dbReference>
<comment type="caution">
    <text evidence="7">The sequence shown here is derived from an EMBL/GenBank/DDBJ whole genome shotgun (WGS) entry which is preliminary data.</text>
</comment>
<dbReference type="PROSITE" id="PS00211">
    <property type="entry name" value="ABC_TRANSPORTER_1"/>
    <property type="match status" value="1"/>
</dbReference>
<dbReference type="SMART" id="SM00382">
    <property type="entry name" value="AAA"/>
    <property type="match status" value="1"/>
</dbReference>
<proteinExistence type="inferred from homology"/>